<reference evidence="1 2" key="1">
    <citation type="submission" date="2024-09" db="EMBL/GenBank/DDBJ databases">
        <authorList>
            <person name="Sun Q."/>
            <person name="Mori K."/>
        </authorList>
    </citation>
    <scope>NUCLEOTIDE SEQUENCE [LARGE SCALE GENOMIC DNA]</scope>
    <source>
        <strain evidence="1 2">KCTC 23315</strain>
    </source>
</reference>
<keyword evidence="2" id="KW-1185">Reference proteome</keyword>
<sequence length="85" mass="9959">MARHITYTFKGQQRQLAFSYDKFHDVYEAVAAAEGIDLQKFLQMEQQIAATTKHKSAIKEFRLSEFKRMGFANIYLHKDDTEQTP</sequence>
<dbReference type="RefSeq" id="WP_377243069.1">
    <property type="nucleotide sequence ID" value="NZ_JBHLXP010000001.1"/>
</dbReference>
<dbReference type="Proteomes" id="UP001589813">
    <property type="component" value="Unassembled WGS sequence"/>
</dbReference>
<proteinExistence type="predicted"/>
<dbReference type="EMBL" id="JBHLXP010000001">
    <property type="protein sequence ID" value="MFC0048670.1"/>
    <property type="molecule type" value="Genomic_DNA"/>
</dbReference>
<protein>
    <submittedName>
        <fullName evidence="1">DUF2960 domain-containing protein</fullName>
    </submittedName>
</protein>
<organism evidence="1 2">
    <name type="scientific">Rheinheimera tilapiae</name>
    <dbReference type="NCBI Taxonomy" id="875043"/>
    <lineage>
        <taxon>Bacteria</taxon>
        <taxon>Pseudomonadati</taxon>
        <taxon>Pseudomonadota</taxon>
        <taxon>Gammaproteobacteria</taxon>
        <taxon>Chromatiales</taxon>
        <taxon>Chromatiaceae</taxon>
        <taxon>Rheinheimera</taxon>
    </lineage>
</organism>
<dbReference type="Pfam" id="PF11173">
    <property type="entry name" value="DUF2960"/>
    <property type="match status" value="1"/>
</dbReference>
<evidence type="ECO:0000313" key="1">
    <source>
        <dbReference type="EMBL" id="MFC0048670.1"/>
    </source>
</evidence>
<name>A0ABV6BGR5_9GAMM</name>
<accession>A0ABV6BGR5</accession>
<comment type="caution">
    <text evidence="1">The sequence shown here is derived from an EMBL/GenBank/DDBJ whole genome shotgun (WGS) entry which is preliminary data.</text>
</comment>
<dbReference type="InterPro" id="IPR021343">
    <property type="entry name" value="DUF2960"/>
</dbReference>
<evidence type="ECO:0000313" key="2">
    <source>
        <dbReference type="Proteomes" id="UP001589813"/>
    </source>
</evidence>
<gene>
    <name evidence="1" type="ORF">ACFFJP_10255</name>
</gene>